<dbReference type="Proteomes" id="UP001153332">
    <property type="component" value="Unassembled WGS sequence"/>
</dbReference>
<proteinExistence type="predicted"/>
<evidence type="ECO:0000313" key="1">
    <source>
        <dbReference type="EMBL" id="KAJ8125522.1"/>
    </source>
</evidence>
<sequence length="220" mass="24914">MMDLGAYTASALSRIFGSIAEECVTCETSTLPGGDPRCDRWYKARYRFPNGGIGEMEGDLKAPLRKLTPRAHVVHKPIVIDAAEARVEIKDGEEVLRTRTIQFDNFVMPTAFHSITVSDQFSVREIGASAGSPPRKTWKENKTLKAYTWRETKLPGFEAQPGEPYWSTYRYQLEQFVNKVRGRDTPQWVEGNASVNTMRMIDMAYTTAKLPLRPTNEDES</sequence>
<organism evidence="1 2">
    <name type="scientific">Lasiodiplodia mahajangana</name>
    <dbReference type="NCBI Taxonomy" id="1108764"/>
    <lineage>
        <taxon>Eukaryota</taxon>
        <taxon>Fungi</taxon>
        <taxon>Dikarya</taxon>
        <taxon>Ascomycota</taxon>
        <taxon>Pezizomycotina</taxon>
        <taxon>Dothideomycetes</taxon>
        <taxon>Dothideomycetes incertae sedis</taxon>
        <taxon>Botryosphaeriales</taxon>
        <taxon>Botryosphaeriaceae</taxon>
        <taxon>Lasiodiplodia</taxon>
    </lineage>
</organism>
<dbReference type="EMBL" id="JAPUUL010002315">
    <property type="protein sequence ID" value="KAJ8125522.1"/>
    <property type="molecule type" value="Genomic_DNA"/>
</dbReference>
<comment type="caution">
    <text evidence="1">The sequence shown here is derived from an EMBL/GenBank/DDBJ whole genome shotgun (WGS) entry which is preliminary data.</text>
</comment>
<accession>A0ACC2JDQ8</accession>
<keyword evidence="2" id="KW-1185">Reference proteome</keyword>
<name>A0ACC2JDQ8_9PEZI</name>
<evidence type="ECO:0000313" key="2">
    <source>
        <dbReference type="Proteomes" id="UP001153332"/>
    </source>
</evidence>
<reference evidence="1" key="1">
    <citation type="submission" date="2022-12" db="EMBL/GenBank/DDBJ databases">
        <title>Genome Sequence of Lasiodiplodia mahajangana.</title>
        <authorList>
            <person name="Buettner E."/>
        </authorList>
    </citation>
    <scope>NUCLEOTIDE SEQUENCE</scope>
    <source>
        <strain evidence="1">VT137</strain>
    </source>
</reference>
<gene>
    <name evidence="1" type="ORF">O1611_g8116</name>
</gene>
<protein>
    <submittedName>
        <fullName evidence="1">Uncharacterized protein</fullName>
    </submittedName>
</protein>